<dbReference type="AlphaFoldDB" id="A0A7R6PHW2"/>
<dbReference type="InterPro" id="IPR018060">
    <property type="entry name" value="HTH_AraC"/>
</dbReference>
<evidence type="ECO:0000313" key="6">
    <source>
        <dbReference type="Proteomes" id="UP000595332"/>
    </source>
</evidence>
<keyword evidence="3" id="KW-0804">Transcription</keyword>
<evidence type="ECO:0000259" key="4">
    <source>
        <dbReference type="PROSITE" id="PS01124"/>
    </source>
</evidence>
<protein>
    <submittedName>
        <fullName evidence="5">AraC family transcriptional regulator</fullName>
    </submittedName>
</protein>
<gene>
    <name evidence="5" type="ORF">NEJAP_2557</name>
</gene>
<name>A0A7R6PHW2_9GAMM</name>
<evidence type="ECO:0000313" key="5">
    <source>
        <dbReference type="EMBL" id="BBB30502.1"/>
    </source>
</evidence>
<evidence type="ECO:0000256" key="1">
    <source>
        <dbReference type="ARBA" id="ARBA00023015"/>
    </source>
</evidence>
<evidence type="ECO:0000256" key="3">
    <source>
        <dbReference type="ARBA" id="ARBA00023163"/>
    </source>
</evidence>
<dbReference type="PANTHER" id="PTHR47894">
    <property type="entry name" value="HTH-TYPE TRANSCRIPTIONAL REGULATOR GADX"/>
    <property type="match status" value="1"/>
</dbReference>
<organism evidence="5 6">
    <name type="scientific">Neptunomonas japonica JAMM 1380</name>
    <dbReference type="NCBI Taxonomy" id="1441457"/>
    <lineage>
        <taxon>Bacteria</taxon>
        <taxon>Pseudomonadati</taxon>
        <taxon>Pseudomonadota</taxon>
        <taxon>Gammaproteobacteria</taxon>
        <taxon>Oceanospirillales</taxon>
        <taxon>Oceanospirillaceae</taxon>
        <taxon>Neptunomonas</taxon>
    </lineage>
</organism>
<dbReference type="PROSITE" id="PS01124">
    <property type="entry name" value="HTH_ARAC_FAMILY_2"/>
    <property type="match status" value="1"/>
</dbReference>
<dbReference type="EMBL" id="AP014546">
    <property type="protein sequence ID" value="BBB30502.1"/>
    <property type="molecule type" value="Genomic_DNA"/>
</dbReference>
<keyword evidence="2" id="KW-0238">DNA-binding</keyword>
<feature type="domain" description="HTH araC/xylS-type" evidence="4">
    <location>
        <begin position="237"/>
        <end position="339"/>
    </location>
</feature>
<keyword evidence="6" id="KW-1185">Reference proteome</keyword>
<dbReference type="SMART" id="SM00342">
    <property type="entry name" value="HTH_ARAC"/>
    <property type="match status" value="1"/>
</dbReference>
<dbReference type="GO" id="GO:0000976">
    <property type="term" value="F:transcription cis-regulatory region binding"/>
    <property type="evidence" value="ECO:0007669"/>
    <property type="project" value="TreeGrafter"/>
</dbReference>
<dbReference type="InterPro" id="IPR032687">
    <property type="entry name" value="AraC-type_N"/>
</dbReference>
<dbReference type="KEGG" id="njp:NEJAP_2557"/>
<evidence type="ECO:0000256" key="2">
    <source>
        <dbReference type="ARBA" id="ARBA00023125"/>
    </source>
</evidence>
<reference evidence="5 6" key="1">
    <citation type="journal article" date="2008" name="Int. J. Syst. Evol. Microbiol.">
        <title>Neptunomonas japonica sp. nov., an Osedax japonicus symbiont-like bacterium isolated from sediment adjacent to sperm whale carcasses off Kagoshima, Japan.</title>
        <authorList>
            <person name="Miyazaki M."/>
            <person name="Nogi Y."/>
            <person name="Fujiwara Y."/>
            <person name="Kawato M."/>
            <person name="Kubokawa K."/>
            <person name="Horikoshi K."/>
        </authorList>
    </citation>
    <scope>NUCLEOTIDE SEQUENCE [LARGE SCALE GENOMIC DNA]</scope>
    <source>
        <strain evidence="5 6">JAMM 1380</strain>
    </source>
</reference>
<dbReference type="RefSeq" id="WP_201347684.1">
    <property type="nucleotide sequence ID" value="NZ_AP014546.1"/>
</dbReference>
<dbReference type="InterPro" id="IPR009057">
    <property type="entry name" value="Homeodomain-like_sf"/>
</dbReference>
<dbReference type="Pfam" id="PF12833">
    <property type="entry name" value="HTH_18"/>
    <property type="match status" value="1"/>
</dbReference>
<sequence length="344" mass="38341">MMRKATSSGGWIIAISRALDDAGCDSNELFSQVGLDLHHATDPNSRFDVKKMGQLWDIVTTQTGNEAIGLSVASYIKPTTFHALGYSIWASETLKDALQRLVNYGRMVSNAGTLELVCYGDVYSIRFQVNQDEHGYKLVADQALDAFIASMVAICRELSGAAFSPKAMFLERSEPTDLKSMAAFNAFFNCPIEFGAAQTIIEFDSTVLEGTLLTANAELASKSDQVVIDYLARLEWNDIVTQVQAKVIEMLPLGEPSQEKVAKSLNLSLRNLQRKLQQEGTHYTQVVEDVRRDLARQYLEQSHITINEICYMLGFANLSSFCRAFKRWTGMAPGQYRAQKSNKE</sequence>
<dbReference type="PANTHER" id="PTHR47894:SF1">
    <property type="entry name" value="HTH-TYPE TRANSCRIPTIONAL REGULATOR VQSM"/>
    <property type="match status" value="1"/>
</dbReference>
<accession>A0A7R6PHW2</accession>
<dbReference type="GO" id="GO:0005829">
    <property type="term" value="C:cytosol"/>
    <property type="evidence" value="ECO:0007669"/>
    <property type="project" value="TreeGrafter"/>
</dbReference>
<dbReference type="PRINTS" id="PR00032">
    <property type="entry name" value="HTHARAC"/>
</dbReference>
<proteinExistence type="predicted"/>
<dbReference type="Pfam" id="PF12625">
    <property type="entry name" value="Arabinose_bd"/>
    <property type="match status" value="1"/>
</dbReference>
<dbReference type="InterPro" id="IPR020449">
    <property type="entry name" value="Tscrpt_reg_AraC-type_HTH"/>
</dbReference>
<keyword evidence="1" id="KW-0805">Transcription regulation</keyword>
<dbReference type="GO" id="GO:0003700">
    <property type="term" value="F:DNA-binding transcription factor activity"/>
    <property type="evidence" value="ECO:0007669"/>
    <property type="project" value="InterPro"/>
</dbReference>
<dbReference type="SUPFAM" id="SSF46689">
    <property type="entry name" value="Homeodomain-like"/>
    <property type="match status" value="1"/>
</dbReference>
<dbReference type="Gene3D" id="1.10.10.60">
    <property type="entry name" value="Homeodomain-like"/>
    <property type="match status" value="1"/>
</dbReference>
<dbReference type="Proteomes" id="UP000595332">
    <property type="component" value="Chromosome"/>
</dbReference>